<accession>A0A445B7Z5</accession>
<dbReference type="Proteomes" id="UP000289738">
    <property type="component" value="Chromosome A10"/>
</dbReference>
<keyword evidence="2" id="KW-1185">Reference proteome</keyword>
<reference evidence="1 2" key="1">
    <citation type="submission" date="2019-01" db="EMBL/GenBank/DDBJ databases">
        <title>Sequencing of cultivated peanut Arachis hypogaea provides insights into genome evolution and oil improvement.</title>
        <authorList>
            <person name="Chen X."/>
        </authorList>
    </citation>
    <scope>NUCLEOTIDE SEQUENCE [LARGE SCALE GENOMIC DNA]</scope>
    <source>
        <strain evidence="2">cv. Fuhuasheng</strain>
        <tissue evidence="1">Leaves</tissue>
    </source>
</reference>
<evidence type="ECO:0000313" key="1">
    <source>
        <dbReference type="EMBL" id="RYR34781.1"/>
    </source>
</evidence>
<dbReference type="EMBL" id="SDMP01000010">
    <property type="protein sequence ID" value="RYR34781.1"/>
    <property type="molecule type" value="Genomic_DNA"/>
</dbReference>
<gene>
    <name evidence="1" type="ORF">Ahy_A10g049801</name>
</gene>
<protein>
    <recommendedName>
        <fullName evidence="3">Transposase MuDR plant domain-containing protein</fullName>
    </recommendedName>
</protein>
<proteinExistence type="predicted"/>
<comment type="caution">
    <text evidence="1">The sequence shown here is derived from an EMBL/GenBank/DDBJ whole genome shotgun (WGS) entry which is preliminary data.</text>
</comment>
<name>A0A445B7Z5_ARAHY</name>
<evidence type="ECO:0008006" key="3">
    <source>
        <dbReference type="Google" id="ProtNLM"/>
    </source>
</evidence>
<sequence>MEFNSTEVVIATIKEYNIWGAIYYRVYESELMTFYAKCIQYKRSCDWLIGFCWVIKRYNGSHTYTKSTINQNYAKVDSDTITKAIKLLVEVDPSIKVKFVIAEVQSKFNYMISYHKVWLVNQKAVEKIFGGWKASCEAFST</sequence>
<dbReference type="AlphaFoldDB" id="A0A445B7Z5"/>
<evidence type="ECO:0000313" key="2">
    <source>
        <dbReference type="Proteomes" id="UP000289738"/>
    </source>
</evidence>
<organism evidence="1 2">
    <name type="scientific">Arachis hypogaea</name>
    <name type="common">Peanut</name>
    <dbReference type="NCBI Taxonomy" id="3818"/>
    <lineage>
        <taxon>Eukaryota</taxon>
        <taxon>Viridiplantae</taxon>
        <taxon>Streptophyta</taxon>
        <taxon>Embryophyta</taxon>
        <taxon>Tracheophyta</taxon>
        <taxon>Spermatophyta</taxon>
        <taxon>Magnoliopsida</taxon>
        <taxon>eudicotyledons</taxon>
        <taxon>Gunneridae</taxon>
        <taxon>Pentapetalae</taxon>
        <taxon>rosids</taxon>
        <taxon>fabids</taxon>
        <taxon>Fabales</taxon>
        <taxon>Fabaceae</taxon>
        <taxon>Papilionoideae</taxon>
        <taxon>50 kb inversion clade</taxon>
        <taxon>dalbergioids sensu lato</taxon>
        <taxon>Dalbergieae</taxon>
        <taxon>Pterocarpus clade</taxon>
        <taxon>Arachis</taxon>
    </lineage>
</organism>